<dbReference type="InterPro" id="IPR037804">
    <property type="entry name" value="SGF73"/>
</dbReference>
<dbReference type="PANTHER" id="PTHR47805">
    <property type="entry name" value="SAGA-ASSOCIATED FACTOR 73"/>
    <property type="match status" value="1"/>
</dbReference>
<feature type="region of interest" description="Disordered" evidence="1">
    <location>
        <begin position="111"/>
        <end position="159"/>
    </location>
</feature>
<organism evidence="2 3">
    <name type="scientific">Tetracentron sinense</name>
    <name type="common">Spur-leaf</name>
    <dbReference type="NCBI Taxonomy" id="13715"/>
    <lineage>
        <taxon>Eukaryota</taxon>
        <taxon>Viridiplantae</taxon>
        <taxon>Streptophyta</taxon>
        <taxon>Embryophyta</taxon>
        <taxon>Tracheophyta</taxon>
        <taxon>Spermatophyta</taxon>
        <taxon>Magnoliopsida</taxon>
        <taxon>Trochodendrales</taxon>
        <taxon>Trochodendraceae</taxon>
        <taxon>Tetracentron</taxon>
    </lineage>
</organism>
<accession>A0A835D776</accession>
<protein>
    <submittedName>
        <fullName evidence="2">Uncharacterized protein</fullName>
    </submittedName>
</protein>
<sequence>MGNQELESYTPLVFLDLVLAPSSVPYSSVGEAVEFLEVNLEVSPNLYLADEVQVQGTNNPLPFRSKGAKGVKRKSWGGDHQGILKGTLSSPAQGRCQVVFSSPIQAIEGLEASRQGPNSRGPEGGSETKVGFEDLEGSGEPEGRIRSSENGLKGRSQADSTSGQCLLYAIELNISCKLIFDNSVQIILVSMVCALGKGRMAAMVRLLATVNHLESTAEEASYEKLAAQSIRRELREADEANLLEEEDMHVFDCKPMSDPLHLVCCNACKKPVRASQYAAHADQVTTVGEQERSESIDADDTAASESNLEEQTGMSSSFSREAKGNSTSIDGASVMNGSGVSPGSTNYSAGVMSPSRKRTKLIAAAHLLLSDDVEKACGVSKNTGASCQEALTCGKFPKGSIAGREKPFDYVGGCQKPGQVLEHSPSTKDVPLPLATKMYYCQRNHRLRSALNHLYYEASTKEQCSDSRSPEVLQGNVMLPSQASSLKNLSHEQMDGLAEKKKDAYTLPAVRKPDQILAQSSELCLGNSGGYPSSMNFSNQFQDSNFLRSALSVDAAPTGMMRSRYLPTPYSFSANSGTSLGTLQQPNGSVPVI</sequence>
<dbReference type="PANTHER" id="PTHR47805:SF1">
    <property type="entry name" value="SAGA-ASSOCIATED FACTOR 73"/>
    <property type="match status" value="1"/>
</dbReference>
<dbReference type="AlphaFoldDB" id="A0A835D776"/>
<dbReference type="EMBL" id="JABCRI010000016">
    <property type="protein sequence ID" value="KAF8392536.1"/>
    <property type="molecule type" value="Genomic_DNA"/>
</dbReference>
<reference evidence="2 3" key="1">
    <citation type="submission" date="2020-04" db="EMBL/GenBank/DDBJ databases">
        <title>Plant Genome Project.</title>
        <authorList>
            <person name="Zhang R.-G."/>
        </authorList>
    </citation>
    <scope>NUCLEOTIDE SEQUENCE [LARGE SCALE GENOMIC DNA]</scope>
    <source>
        <strain evidence="2">YNK0</strain>
        <tissue evidence="2">Leaf</tissue>
    </source>
</reference>
<dbReference type="GO" id="GO:0000124">
    <property type="term" value="C:SAGA complex"/>
    <property type="evidence" value="ECO:0007669"/>
    <property type="project" value="InterPro"/>
</dbReference>
<evidence type="ECO:0000313" key="2">
    <source>
        <dbReference type="EMBL" id="KAF8392536.1"/>
    </source>
</evidence>
<gene>
    <name evidence="2" type="ORF">HHK36_022881</name>
</gene>
<name>A0A835D776_TETSI</name>
<evidence type="ECO:0000313" key="3">
    <source>
        <dbReference type="Proteomes" id="UP000655225"/>
    </source>
</evidence>
<proteinExistence type="predicted"/>
<feature type="region of interest" description="Disordered" evidence="1">
    <location>
        <begin position="280"/>
        <end position="326"/>
    </location>
</feature>
<evidence type="ECO:0000256" key="1">
    <source>
        <dbReference type="SAM" id="MobiDB-lite"/>
    </source>
</evidence>
<dbReference type="Proteomes" id="UP000655225">
    <property type="component" value="Unassembled WGS sequence"/>
</dbReference>
<dbReference type="OrthoDB" id="21678at2759"/>
<feature type="compositionally biased region" description="Polar residues" evidence="1">
    <location>
        <begin position="303"/>
        <end position="326"/>
    </location>
</feature>
<keyword evidence="3" id="KW-1185">Reference proteome</keyword>
<comment type="caution">
    <text evidence="2">The sequence shown here is derived from an EMBL/GenBank/DDBJ whole genome shotgun (WGS) entry which is preliminary data.</text>
</comment>